<organism evidence="1 2">
    <name type="scientific">Iris pallida</name>
    <name type="common">Sweet iris</name>
    <dbReference type="NCBI Taxonomy" id="29817"/>
    <lineage>
        <taxon>Eukaryota</taxon>
        <taxon>Viridiplantae</taxon>
        <taxon>Streptophyta</taxon>
        <taxon>Embryophyta</taxon>
        <taxon>Tracheophyta</taxon>
        <taxon>Spermatophyta</taxon>
        <taxon>Magnoliopsida</taxon>
        <taxon>Liliopsida</taxon>
        <taxon>Asparagales</taxon>
        <taxon>Iridaceae</taxon>
        <taxon>Iridoideae</taxon>
        <taxon>Irideae</taxon>
        <taxon>Iris</taxon>
    </lineage>
</organism>
<dbReference type="InterPro" id="IPR029063">
    <property type="entry name" value="SAM-dependent_MTases_sf"/>
</dbReference>
<sequence length="82" mass="8952">MIHDESGSGCDYSTTDIQNSALESTSSVLEMSVDSSERKMVKLFHLCHSKLEAVVPRDTLARLVAFNLRHLSGGDKAAITRS</sequence>
<evidence type="ECO:0000313" key="2">
    <source>
        <dbReference type="Proteomes" id="UP001140949"/>
    </source>
</evidence>
<reference evidence="1" key="2">
    <citation type="submission" date="2023-04" db="EMBL/GenBank/DDBJ databases">
        <authorList>
            <person name="Bruccoleri R.E."/>
            <person name="Oakeley E.J."/>
            <person name="Faust A.-M."/>
            <person name="Dessus-Babus S."/>
            <person name="Altorfer M."/>
            <person name="Burckhardt D."/>
            <person name="Oertli M."/>
            <person name="Naumann U."/>
            <person name="Petersen F."/>
            <person name="Wong J."/>
        </authorList>
    </citation>
    <scope>NUCLEOTIDE SEQUENCE</scope>
    <source>
        <strain evidence="1">GSM-AAB239-AS_SAM_17_03QT</strain>
        <tissue evidence="1">Leaf</tissue>
    </source>
</reference>
<comment type="caution">
    <text evidence="1">The sequence shown here is derived from an EMBL/GenBank/DDBJ whole genome shotgun (WGS) entry which is preliminary data.</text>
</comment>
<reference evidence="1" key="1">
    <citation type="journal article" date="2023" name="GigaByte">
        <title>Genome assembly of the bearded iris, Iris pallida Lam.</title>
        <authorList>
            <person name="Bruccoleri R.E."/>
            <person name="Oakeley E.J."/>
            <person name="Faust A.M.E."/>
            <person name="Altorfer M."/>
            <person name="Dessus-Babus S."/>
            <person name="Burckhardt D."/>
            <person name="Oertli M."/>
            <person name="Naumann U."/>
            <person name="Petersen F."/>
            <person name="Wong J."/>
        </authorList>
    </citation>
    <scope>NUCLEOTIDE SEQUENCE</scope>
    <source>
        <strain evidence="1">GSM-AAB239-AS_SAM_17_03QT</strain>
    </source>
</reference>
<dbReference type="Gene3D" id="3.40.50.150">
    <property type="entry name" value="Vaccinia Virus protein VP39"/>
    <property type="match status" value="1"/>
</dbReference>
<name>A0AAX6HK72_IRIPA</name>
<keyword evidence="2" id="KW-1185">Reference proteome</keyword>
<proteinExistence type="predicted"/>
<dbReference type="Pfam" id="PF06962">
    <property type="entry name" value="rRNA_methylase"/>
    <property type="match status" value="1"/>
</dbReference>
<dbReference type="PANTHER" id="PTHR35276:SF1">
    <property type="entry name" value="TRNA (MNM(5)S(2)U34)-METHYLTRANSFERASE, CHLOROPLASTIC"/>
    <property type="match status" value="1"/>
</dbReference>
<evidence type="ECO:0000313" key="1">
    <source>
        <dbReference type="EMBL" id="KAJ6841143.1"/>
    </source>
</evidence>
<protein>
    <submittedName>
        <fullName evidence="1">Uncharacterized protein</fullName>
    </submittedName>
</protein>
<dbReference type="PANTHER" id="PTHR35276">
    <property type="entry name" value="S-ADENOSYL-L-METHIONINE-DEPENDENT METHYLTRANSFERASES SUPERFAMILY PROTEIN"/>
    <property type="match status" value="1"/>
</dbReference>
<dbReference type="Proteomes" id="UP001140949">
    <property type="component" value="Unassembled WGS sequence"/>
</dbReference>
<dbReference type="AlphaFoldDB" id="A0AAX6HK72"/>
<dbReference type="InterPro" id="IPR010719">
    <property type="entry name" value="MnmM_MeTrfase"/>
</dbReference>
<accession>A0AAX6HK72</accession>
<dbReference type="EMBL" id="JANAVB010008800">
    <property type="protein sequence ID" value="KAJ6841143.1"/>
    <property type="molecule type" value="Genomic_DNA"/>
</dbReference>
<gene>
    <name evidence="1" type="ORF">M6B38_307525</name>
</gene>